<comment type="caution">
    <text evidence="4">The sequence shown here is derived from an EMBL/GenBank/DDBJ whole genome shotgun (WGS) entry which is preliminary data.</text>
</comment>
<dbReference type="Pfam" id="PF23197">
    <property type="entry name" value="IG_AIR9"/>
    <property type="match status" value="1"/>
</dbReference>
<feature type="coiled-coil region" evidence="1">
    <location>
        <begin position="107"/>
        <end position="162"/>
    </location>
</feature>
<organism evidence="4 5">
    <name type="scientific">Perilla frutescens var. hirtella</name>
    <name type="common">Perilla citriodora</name>
    <name type="synonym">Perilla setoyensis</name>
    <dbReference type="NCBI Taxonomy" id="608512"/>
    <lineage>
        <taxon>Eukaryota</taxon>
        <taxon>Viridiplantae</taxon>
        <taxon>Streptophyta</taxon>
        <taxon>Embryophyta</taxon>
        <taxon>Tracheophyta</taxon>
        <taxon>Spermatophyta</taxon>
        <taxon>Magnoliopsida</taxon>
        <taxon>eudicotyledons</taxon>
        <taxon>Gunneridae</taxon>
        <taxon>Pentapetalae</taxon>
        <taxon>asterids</taxon>
        <taxon>lamiids</taxon>
        <taxon>Lamiales</taxon>
        <taxon>Lamiaceae</taxon>
        <taxon>Nepetoideae</taxon>
        <taxon>Elsholtzieae</taxon>
        <taxon>Perilla</taxon>
    </lineage>
</organism>
<dbReference type="GO" id="GO:0005886">
    <property type="term" value="C:plasma membrane"/>
    <property type="evidence" value="ECO:0007669"/>
    <property type="project" value="TreeGrafter"/>
</dbReference>
<name>A0AAD4J924_PERFH</name>
<accession>A0AAD4J924</accession>
<keyword evidence="1" id="KW-0175">Coiled coil</keyword>
<protein>
    <submittedName>
        <fullName evidence="4">Uncharacterized protein</fullName>
    </submittedName>
</protein>
<evidence type="ECO:0000259" key="2">
    <source>
        <dbReference type="Pfam" id="PF23080"/>
    </source>
</evidence>
<evidence type="ECO:0000313" key="5">
    <source>
        <dbReference type="Proteomes" id="UP001190926"/>
    </source>
</evidence>
<dbReference type="PANTHER" id="PTHR31149">
    <property type="entry name" value="EXPRESSED PROTEIN"/>
    <property type="match status" value="1"/>
</dbReference>
<keyword evidence="5" id="KW-1185">Reference proteome</keyword>
<dbReference type="AlphaFoldDB" id="A0AAD4J924"/>
<dbReference type="InterPro" id="IPR056284">
    <property type="entry name" value="AIR9-like_A9"/>
</dbReference>
<feature type="domain" description="DUF7046" evidence="2">
    <location>
        <begin position="516"/>
        <end position="605"/>
    </location>
</feature>
<evidence type="ECO:0000313" key="4">
    <source>
        <dbReference type="EMBL" id="KAH6829442.1"/>
    </source>
</evidence>
<evidence type="ECO:0000259" key="3">
    <source>
        <dbReference type="Pfam" id="PF23197"/>
    </source>
</evidence>
<feature type="domain" description="AIR9-like A9" evidence="3">
    <location>
        <begin position="422"/>
        <end position="476"/>
    </location>
</feature>
<evidence type="ECO:0000256" key="1">
    <source>
        <dbReference type="SAM" id="Coils"/>
    </source>
</evidence>
<gene>
    <name evidence="4" type="ORF">C2S53_011485</name>
</gene>
<dbReference type="InterPro" id="IPR055474">
    <property type="entry name" value="DUF7046"/>
</dbReference>
<proteinExistence type="predicted"/>
<dbReference type="PANTHER" id="PTHR31149:SF7">
    <property type="entry name" value="EXPRESSED PROTEIN"/>
    <property type="match status" value="1"/>
</dbReference>
<sequence>MCEMVIAYAFHVIIAYQLHEGARKKLIWKVYFFLECADLDVLNFCLLVNFDHKAMLSGDNSANGHTNNVDTHEQSLNSASSYNLEASSVPKNVKGKENLSHLQDQEMMELNSQKRDQEKEIMYLREQIALASIKESQMLNEKYALERKFSELRMALDEKQNEVITSASNELALRKGDLEVNLNLLNELKVAEDEKHIFRSSMLMILDEYGALPHVTNASALTNSIKHLHDQLQLKIRTSHAKLAELSSMIGDNSRNGYTDKEIPSLRPGSSQFPNSSVALDGFSHYSHYMDGKNMETADDMPRFLQANDPNKGLRQNVEMRQPLDIESLQRASLNTERSNIEYRNPESHMMNNMPERNGFLSGSEQISVNQFSHSLMMHEDRVGSFGSEEDGPGIDGFQIIGDAKPGCKLLGCGFPVRGTSLCMFQWVRHYPDGTRQYIEGATNPDYIVTADDVDKFIAVECIPMDEQGRQGNLVRIFANDNDKITCDADMQKEIDAYISKGSGTFGVQIILDSSENWEPATLFLRRSGFQIKDGSKQDVIISEKYSKELSIKIPSGLSAQFVLTCSNGSSYPFSTNNDIRRRDTVVLTMRIFQSKALDEKRKSKA</sequence>
<reference evidence="4 5" key="1">
    <citation type="journal article" date="2021" name="Nat. Commun.">
        <title>Incipient diploidization of the medicinal plant Perilla within 10,000 years.</title>
        <authorList>
            <person name="Zhang Y."/>
            <person name="Shen Q."/>
            <person name="Leng L."/>
            <person name="Zhang D."/>
            <person name="Chen S."/>
            <person name="Shi Y."/>
            <person name="Ning Z."/>
            <person name="Chen S."/>
        </authorList>
    </citation>
    <scope>NUCLEOTIDE SEQUENCE [LARGE SCALE GENOMIC DNA]</scope>
    <source>
        <strain evidence="5">cv. PC099</strain>
    </source>
</reference>
<dbReference type="EMBL" id="SDAM02000108">
    <property type="protein sequence ID" value="KAH6829442.1"/>
    <property type="molecule type" value="Genomic_DNA"/>
</dbReference>
<dbReference type="FunFam" id="2.60.40.2700:FF:000001">
    <property type="entry name" value="Transmembrane protein"/>
    <property type="match status" value="1"/>
</dbReference>
<dbReference type="Proteomes" id="UP001190926">
    <property type="component" value="Unassembled WGS sequence"/>
</dbReference>
<dbReference type="Pfam" id="PF23080">
    <property type="entry name" value="DUF7046"/>
    <property type="match status" value="1"/>
</dbReference>
<dbReference type="Gene3D" id="2.60.40.2700">
    <property type="match status" value="1"/>
</dbReference>